<evidence type="ECO:0000259" key="7">
    <source>
        <dbReference type="PROSITE" id="PS50287"/>
    </source>
</evidence>
<dbReference type="STRING" id="307972.A0A2G8KZL2"/>
<feature type="domain" description="SRCR" evidence="7">
    <location>
        <begin position="1"/>
        <end position="96"/>
    </location>
</feature>
<comment type="caution">
    <text evidence="8">The sequence shown here is derived from an EMBL/GenBank/DDBJ whole genome shotgun (WGS) entry which is preliminary data.</text>
</comment>
<dbReference type="EMBL" id="MRZV01000286">
    <property type="protein sequence ID" value="PIK53454.1"/>
    <property type="molecule type" value="Genomic_DNA"/>
</dbReference>
<protein>
    <submittedName>
        <fullName evidence="8">Putative deleted in malignant brain tumors 1 protein isoform X1</fullName>
    </submittedName>
</protein>
<feature type="disulfide bond" evidence="6">
    <location>
        <begin position="170"/>
        <end position="180"/>
    </location>
</feature>
<dbReference type="GO" id="GO:0016020">
    <property type="term" value="C:membrane"/>
    <property type="evidence" value="ECO:0007669"/>
    <property type="project" value="InterPro"/>
</dbReference>
<dbReference type="PANTHER" id="PTHR19331:SF465">
    <property type="entry name" value="EGG PEPTIDE SPERACT RECEPTOR"/>
    <property type="match status" value="1"/>
</dbReference>
<keyword evidence="3 6" id="KW-1015">Disulfide bond</keyword>
<evidence type="ECO:0000256" key="4">
    <source>
        <dbReference type="ARBA" id="ARBA00023170"/>
    </source>
</evidence>
<feature type="disulfide bond" evidence="6">
    <location>
        <begin position="358"/>
        <end position="368"/>
    </location>
</feature>
<evidence type="ECO:0000256" key="1">
    <source>
        <dbReference type="ARBA" id="ARBA00022729"/>
    </source>
</evidence>
<evidence type="ECO:0000256" key="6">
    <source>
        <dbReference type="PROSITE-ProRule" id="PRU00196"/>
    </source>
</evidence>
<dbReference type="AlphaFoldDB" id="A0A2G8KZL2"/>
<sequence>MVVTTTGEWKSTIMNNGEQLCDDTWELQDANVVCRQLGFLSAVAARGSAYYGQGTGPILLDGVGCVGDETRLEYCYNEGWYMHNCVHWEDAGVECLTEYGRVRLADGSVPTEGRVEIFYNNEWGTICDDHWQREDAEVICRQLGYSDVDEFYDQSYFGEGYGPIMEQMNCDGDEAHWQQCHILGGTHLTVDTMKTWVVVYHVSIGIEWDVRLRNGYSINSGRVEVYHLGEWGICDDYWSSEDAAVICRQLGYSGVDTYFNGVLLVKDLGQYWGILVATEQNESPIEGSLRLVDGVSIYSGRIEIYHYGEWGTVCDDDWEEDDAQVACRQLGYPTVDSYGGSANYGEGSGPIMLDDVRCDGSEYMLTQCGHNGWYQHDCEHGEDAWVNCQIPVTYYPRLVAGNNWYEGRVEVWDGSRWERLCNENFYEDEASTVCKQIGFFRL</sequence>
<dbReference type="PROSITE" id="PS50287">
    <property type="entry name" value="SRCR_2"/>
    <property type="match status" value="5"/>
</dbReference>
<dbReference type="Pfam" id="PF00530">
    <property type="entry name" value="SRCR"/>
    <property type="match status" value="5"/>
</dbReference>
<feature type="disulfide bond" evidence="6">
    <location>
        <begin position="65"/>
        <end position="75"/>
    </location>
</feature>
<dbReference type="SUPFAM" id="SSF56487">
    <property type="entry name" value="SRCR-like"/>
    <property type="match status" value="5"/>
</dbReference>
<keyword evidence="5" id="KW-0325">Glycoprotein</keyword>
<feature type="disulfide bond" evidence="6">
    <location>
        <begin position="34"/>
        <end position="95"/>
    </location>
</feature>
<accession>A0A2G8KZL2</accession>
<dbReference type="FunFam" id="3.10.250.10:FF:000011">
    <property type="entry name" value="Scavenger receptor class A member 5"/>
    <property type="match status" value="1"/>
</dbReference>
<keyword evidence="9" id="KW-1185">Reference proteome</keyword>
<feature type="domain" description="SRCR" evidence="7">
    <location>
        <begin position="210"/>
        <end position="251"/>
    </location>
</feature>
<feature type="disulfide bond" evidence="6">
    <location>
        <begin position="21"/>
        <end position="85"/>
    </location>
</feature>
<dbReference type="OrthoDB" id="536948at2759"/>
<organism evidence="8 9">
    <name type="scientific">Stichopus japonicus</name>
    <name type="common">Sea cucumber</name>
    <dbReference type="NCBI Taxonomy" id="307972"/>
    <lineage>
        <taxon>Eukaryota</taxon>
        <taxon>Metazoa</taxon>
        <taxon>Echinodermata</taxon>
        <taxon>Eleutherozoa</taxon>
        <taxon>Echinozoa</taxon>
        <taxon>Holothuroidea</taxon>
        <taxon>Aspidochirotacea</taxon>
        <taxon>Aspidochirotida</taxon>
        <taxon>Stichopodidae</taxon>
        <taxon>Apostichopus</taxon>
    </lineage>
</organism>
<dbReference type="Proteomes" id="UP000230750">
    <property type="component" value="Unassembled WGS sequence"/>
</dbReference>
<feature type="domain" description="SRCR" evidence="7">
    <location>
        <begin position="396"/>
        <end position="442"/>
    </location>
</feature>
<dbReference type="InterPro" id="IPR001190">
    <property type="entry name" value="SRCR"/>
</dbReference>
<evidence type="ECO:0000256" key="2">
    <source>
        <dbReference type="ARBA" id="ARBA00022737"/>
    </source>
</evidence>
<name>A0A2G8KZL2_STIJA</name>
<dbReference type="FunFam" id="3.10.250.10:FF:000007">
    <property type="entry name" value="Soluble scavenger receptor cysteine-rich domain-containing protein SSC5D"/>
    <property type="match status" value="1"/>
</dbReference>
<evidence type="ECO:0000313" key="8">
    <source>
        <dbReference type="EMBL" id="PIK53454.1"/>
    </source>
</evidence>
<dbReference type="Gene3D" id="3.10.250.10">
    <property type="entry name" value="SRCR-like domain"/>
    <property type="match status" value="5"/>
</dbReference>
<gene>
    <name evidence="8" type="ORF">BSL78_09640</name>
</gene>
<feature type="domain" description="SRCR" evidence="7">
    <location>
        <begin position="289"/>
        <end position="389"/>
    </location>
</feature>
<keyword evidence="4" id="KW-0675">Receptor</keyword>
<evidence type="ECO:0000256" key="5">
    <source>
        <dbReference type="ARBA" id="ARBA00023180"/>
    </source>
</evidence>
<evidence type="ECO:0000313" key="9">
    <source>
        <dbReference type="Proteomes" id="UP000230750"/>
    </source>
</evidence>
<comment type="caution">
    <text evidence="6">Lacks conserved residue(s) required for the propagation of feature annotation.</text>
</comment>
<keyword evidence="1" id="KW-0732">Signal</keyword>
<evidence type="ECO:0000256" key="3">
    <source>
        <dbReference type="ARBA" id="ARBA00023157"/>
    </source>
</evidence>
<dbReference type="PRINTS" id="PR00258">
    <property type="entry name" value="SPERACTRCPTR"/>
</dbReference>
<dbReference type="PANTHER" id="PTHR19331">
    <property type="entry name" value="SCAVENGER RECEPTOR DOMAIN-CONTAINING"/>
    <property type="match status" value="1"/>
</dbReference>
<proteinExistence type="predicted"/>
<dbReference type="FunFam" id="3.10.250.10:FF:000001">
    <property type="entry name" value="Lysyl oxidase 4 isoform X1"/>
    <property type="match status" value="1"/>
</dbReference>
<dbReference type="InterPro" id="IPR036772">
    <property type="entry name" value="SRCR-like_dom_sf"/>
</dbReference>
<dbReference type="PROSITE" id="PS00420">
    <property type="entry name" value="SRCR_1"/>
    <property type="match status" value="2"/>
</dbReference>
<dbReference type="SMART" id="SM00202">
    <property type="entry name" value="SR"/>
    <property type="match status" value="4"/>
</dbReference>
<feature type="disulfide bond" evidence="6">
    <location>
        <begin position="314"/>
        <end position="378"/>
    </location>
</feature>
<reference evidence="8 9" key="1">
    <citation type="journal article" date="2017" name="PLoS Biol.">
        <title>The sea cucumber genome provides insights into morphological evolution and visceral regeneration.</title>
        <authorList>
            <person name="Zhang X."/>
            <person name="Sun L."/>
            <person name="Yuan J."/>
            <person name="Sun Y."/>
            <person name="Gao Y."/>
            <person name="Zhang L."/>
            <person name="Li S."/>
            <person name="Dai H."/>
            <person name="Hamel J.F."/>
            <person name="Liu C."/>
            <person name="Yu Y."/>
            <person name="Liu S."/>
            <person name="Lin W."/>
            <person name="Guo K."/>
            <person name="Jin S."/>
            <person name="Xu P."/>
            <person name="Storey K.B."/>
            <person name="Huan P."/>
            <person name="Zhang T."/>
            <person name="Zhou Y."/>
            <person name="Zhang J."/>
            <person name="Lin C."/>
            <person name="Li X."/>
            <person name="Xing L."/>
            <person name="Huo D."/>
            <person name="Sun M."/>
            <person name="Wang L."/>
            <person name="Mercier A."/>
            <person name="Li F."/>
            <person name="Yang H."/>
            <person name="Xiang J."/>
        </authorList>
    </citation>
    <scope>NUCLEOTIDE SEQUENCE [LARGE SCALE GENOMIC DNA]</scope>
    <source>
        <strain evidence="8">Shaxun</strain>
        <tissue evidence="8">Muscle</tissue>
    </source>
</reference>
<feature type="disulfide bond" evidence="6">
    <location>
        <begin position="327"/>
        <end position="388"/>
    </location>
</feature>
<feature type="domain" description="SRCR" evidence="7">
    <location>
        <begin position="102"/>
        <end position="180"/>
    </location>
</feature>
<keyword evidence="2" id="KW-0677">Repeat</keyword>